<feature type="region of interest" description="Disordered" evidence="2">
    <location>
        <begin position="105"/>
        <end position="138"/>
    </location>
</feature>
<dbReference type="InterPro" id="IPR038609">
    <property type="entry name" value="HDA1_su2/3_sf"/>
</dbReference>
<evidence type="ECO:0000256" key="1">
    <source>
        <dbReference type="SAM" id="Coils"/>
    </source>
</evidence>
<feature type="region of interest" description="Disordered" evidence="2">
    <location>
        <begin position="26"/>
        <end position="71"/>
    </location>
</feature>
<feature type="coiled-coil region" evidence="1">
    <location>
        <begin position="688"/>
        <end position="801"/>
    </location>
</feature>
<keyword evidence="4" id="KW-1185">Reference proteome</keyword>
<dbReference type="STRING" id="41688.A0A2N3N693"/>
<dbReference type="Proteomes" id="UP000233524">
    <property type="component" value="Unassembled WGS sequence"/>
</dbReference>
<dbReference type="OrthoDB" id="3647690at2759"/>
<dbReference type="GO" id="GO:0070823">
    <property type="term" value="C:HDA1 complex"/>
    <property type="evidence" value="ECO:0007669"/>
    <property type="project" value="InterPro"/>
</dbReference>
<reference evidence="3 4" key="1">
    <citation type="journal article" date="2017" name="G3 (Bethesda)">
        <title>First Draft Genome Sequence of the Pathogenic Fungus Lomentospora prolificans (Formerly Scedosporium prolificans).</title>
        <authorList>
            <person name="Luo R."/>
            <person name="Zimin A."/>
            <person name="Workman R."/>
            <person name="Fan Y."/>
            <person name="Pertea G."/>
            <person name="Grossman N."/>
            <person name="Wear M.P."/>
            <person name="Jia B."/>
            <person name="Miller H."/>
            <person name="Casadevall A."/>
            <person name="Timp W."/>
            <person name="Zhang S.X."/>
            <person name="Salzberg S.L."/>
        </authorList>
    </citation>
    <scope>NUCLEOTIDE SEQUENCE [LARGE SCALE GENOMIC DNA]</scope>
    <source>
        <strain evidence="3 4">JHH-5317</strain>
    </source>
</reference>
<gene>
    <name evidence="3" type="ORF">jhhlp_006558</name>
</gene>
<evidence type="ECO:0008006" key="5">
    <source>
        <dbReference type="Google" id="ProtNLM"/>
    </source>
</evidence>
<dbReference type="InParanoid" id="A0A2N3N693"/>
<dbReference type="Gene3D" id="3.40.50.12360">
    <property type="match status" value="1"/>
</dbReference>
<dbReference type="Pfam" id="PF11496">
    <property type="entry name" value="HDA2-3"/>
    <property type="match status" value="1"/>
</dbReference>
<feature type="compositionally biased region" description="Polar residues" evidence="2">
    <location>
        <begin position="26"/>
        <end position="37"/>
    </location>
</feature>
<keyword evidence="1" id="KW-0175">Coiled coil</keyword>
<organism evidence="3 4">
    <name type="scientific">Lomentospora prolificans</name>
    <dbReference type="NCBI Taxonomy" id="41688"/>
    <lineage>
        <taxon>Eukaryota</taxon>
        <taxon>Fungi</taxon>
        <taxon>Dikarya</taxon>
        <taxon>Ascomycota</taxon>
        <taxon>Pezizomycotina</taxon>
        <taxon>Sordariomycetes</taxon>
        <taxon>Hypocreomycetidae</taxon>
        <taxon>Microascales</taxon>
        <taxon>Microascaceae</taxon>
        <taxon>Lomentospora</taxon>
    </lineage>
</organism>
<dbReference type="EMBL" id="NLAX01000701">
    <property type="protein sequence ID" value="PKS07946.1"/>
    <property type="molecule type" value="Genomic_DNA"/>
</dbReference>
<feature type="coiled-coil region" evidence="1">
    <location>
        <begin position="562"/>
        <end position="638"/>
    </location>
</feature>
<feature type="compositionally biased region" description="Polar residues" evidence="2">
    <location>
        <begin position="126"/>
        <end position="138"/>
    </location>
</feature>
<feature type="region of interest" description="Disordered" evidence="2">
    <location>
        <begin position="642"/>
        <end position="671"/>
    </location>
</feature>
<evidence type="ECO:0000313" key="3">
    <source>
        <dbReference type="EMBL" id="PKS07946.1"/>
    </source>
</evidence>
<evidence type="ECO:0000256" key="2">
    <source>
        <dbReference type="SAM" id="MobiDB-lite"/>
    </source>
</evidence>
<feature type="compositionally biased region" description="Low complexity" evidence="2">
    <location>
        <begin position="655"/>
        <end position="666"/>
    </location>
</feature>
<protein>
    <recommendedName>
        <fullName evidence="5">HDA1 complex subunit</fullName>
    </recommendedName>
</protein>
<comment type="caution">
    <text evidence="3">The sequence shown here is derived from an EMBL/GenBank/DDBJ whole genome shotgun (WGS) entry which is preliminary data.</text>
</comment>
<evidence type="ECO:0000313" key="4">
    <source>
        <dbReference type="Proteomes" id="UP000233524"/>
    </source>
</evidence>
<dbReference type="VEuPathDB" id="FungiDB:jhhlp_006558"/>
<name>A0A2N3N693_9PEZI</name>
<dbReference type="InterPro" id="IPR021006">
    <property type="entry name" value="Hda2/3"/>
</dbReference>
<dbReference type="AlphaFoldDB" id="A0A2N3N693"/>
<proteinExistence type="predicted"/>
<sequence length="860" mass="95768">MDGTQRPSNSAVDDLLDMQQQFLSQVAGTPLLSSPVPQSAPDAGGIPETQPSPLRAVQDPMLSSGGHSEEGAHVLGLPFRQEAQHQVPSVSAPLFHQPSAVIPASNNVVPQTQPPEPTTVAPNEVQPLTLNPSSVFPSDLTTATEMPHTSGRRLPGHHDIFAPPQHIPIDAASDITNESVDEASEADGAARAVYPTEVKEYMVTLPFSASRRPLYDDIILQARPDIEEFCQVFHNGILRTPKPSSIHKIEKLFLKLLDICDLPPELDTRVLKRLSPKEVQKYAFESNSKYAFIWELLHLIRNHPMKVLIVARSEKILFLLENLVLAEHYAYSRTGLQDMKYAHAQWPVNIVLSQPNQPLAEGTSDFDLIIGFDYEFKRSNVASRLNDFTSPETKQPMVLQLVLTHSIEHLDLSITERDPDMPSLDHKNAIVLGMTKLRRLILNPDTGHEIPHEIAARFAHQLMYYSEDFFWEPIALPDEILSFYVDSSQSVETESLQSKKRKLDDAESIASKRRRISRTLGPMVNAERIEALSPIIRCLGPEVLDKEDLKHETSFNEQGAVLQELRALVKELRKANEDLETQNDGYAKAVQAIEKDHLLTVEERGKFHREKDAALLEVKRLSERLLALEETKSMLAKEVTQLKSALPPKEPSEPAPTGTTDAPAPTSTSINTGTVQEETVSNPGDEQLKKAQAEIQKLAKKVESAERDLDYTRQAYQNASQSASDLGNENRELSAKIRELEHKASDNLRQIHQINLETQVGRLAKLNDEQAATLREREWELDRLRDEVRVLKAARRETRQASVPRSPHMGMMSPRTAGRAVVGAGGPTSRGSSPASAVDTTGMQMFGQQPGNGRWGHLRD</sequence>
<accession>A0A2N3N693</accession>